<dbReference type="PANTHER" id="PTHR24305:SF166">
    <property type="entry name" value="CYTOCHROME P450 12A4, MITOCHONDRIAL-RELATED"/>
    <property type="match status" value="1"/>
</dbReference>
<dbReference type="SUPFAM" id="SSF48264">
    <property type="entry name" value="Cytochrome P450"/>
    <property type="match status" value="2"/>
</dbReference>
<keyword evidence="3" id="KW-0472">Membrane</keyword>
<keyword evidence="3" id="KW-1133">Transmembrane helix</keyword>
<feature type="transmembrane region" description="Helical" evidence="3">
    <location>
        <begin position="24"/>
        <end position="42"/>
    </location>
</feature>
<accession>A0A1Y2BRK4</accession>
<name>A0A1Y2BRK4_9FUNG</name>
<feature type="region of interest" description="Disordered" evidence="2">
    <location>
        <begin position="279"/>
        <end position="302"/>
    </location>
</feature>
<dbReference type="STRING" id="329046.A0A1Y2BRK4"/>
<dbReference type="GO" id="GO:0005506">
    <property type="term" value="F:iron ion binding"/>
    <property type="evidence" value="ECO:0007669"/>
    <property type="project" value="InterPro"/>
</dbReference>
<dbReference type="PANTHER" id="PTHR24305">
    <property type="entry name" value="CYTOCHROME P450"/>
    <property type="match status" value="1"/>
</dbReference>
<gene>
    <name evidence="4" type="ORF">BCR33DRAFT_789666</name>
</gene>
<reference evidence="4 5" key="1">
    <citation type="submission" date="2016-07" db="EMBL/GenBank/DDBJ databases">
        <title>Pervasive Adenine N6-methylation of Active Genes in Fungi.</title>
        <authorList>
            <consortium name="DOE Joint Genome Institute"/>
            <person name="Mondo S.J."/>
            <person name="Dannebaum R.O."/>
            <person name="Kuo R.C."/>
            <person name="Labutti K."/>
            <person name="Haridas S."/>
            <person name="Kuo A."/>
            <person name="Salamov A."/>
            <person name="Ahrendt S.R."/>
            <person name="Lipzen A."/>
            <person name="Sullivan W."/>
            <person name="Andreopoulos W.B."/>
            <person name="Clum A."/>
            <person name="Lindquist E."/>
            <person name="Daum C."/>
            <person name="Ramamoorthy G.K."/>
            <person name="Gryganskyi A."/>
            <person name="Culley D."/>
            <person name="Magnuson J.K."/>
            <person name="James T.Y."/>
            <person name="O'Malley M.A."/>
            <person name="Stajich J.E."/>
            <person name="Spatafora J.W."/>
            <person name="Visel A."/>
            <person name="Grigoriev I.V."/>
        </authorList>
    </citation>
    <scope>NUCLEOTIDE SEQUENCE [LARGE SCALE GENOMIC DNA]</scope>
    <source>
        <strain evidence="4 5">JEL800</strain>
    </source>
</reference>
<dbReference type="Pfam" id="PF00067">
    <property type="entry name" value="p450"/>
    <property type="match status" value="2"/>
</dbReference>
<comment type="caution">
    <text evidence="4">The sequence shown here is derived from an EMBL/GenBank/DDBJ whole genome shotgun (WGS) entry which is preliminary data.</text>
</comment>
<organism evidence="4 5">
    <name type="scientific">Rhizoclosmatium globosum</name>
    <dbReference type="NCBI Taxonomy" id="329046"/>
    <lineage>
        <taxon>Eukaryota</taxon>
        <taxon>Fungi</taxon>
        <taxon>Fungi incertae sedis</taxon>
        <taxon>Chytridiomycota</taxon>
        <taxon>Chytridiomycota incertae sedis</taxon>
        <taxon>Chytridiomycetes</taxon>
        <taxon>Chytridiales</taxon>
        <taxon>Chytriomycetaceae</taxon>
        <taxon>Rhizoclosmatium</taxon>
    </lineage>
</organism>
<dbReference type="PRINTS" id="PR00385">
    <property type="entry name" value="P450"/>
</dbReference>
<evidence type="ECO:0000313" key="4">
    <source>
        <dbReference type="EMBL" id="ORY37381.1"/>
    </source>
</evidence>
<dbReference type="GO" id="GO:0004497">
    <property type="term" value="F:monooxygenase activity"/>
    <property type="evidence" value="ECO:0007669"/>
    <property type="project" value="InterPro"/>
</dbReference>
<sequence>MILETVTASIANLAKTLGTTPRNLGLALALSLASVVTIRAFAFPARRRGKKIPGPVGYPFVGSVPDLGGAASSGKQHEYFLHVNNTYGRVARIPLPNVNIILVSDPVLVHRALTDTVDFYRDDFVQKSLGVFVKDALFVFPSGDTWKRHRKYLQPAFAPPQLRYAFQVATNLASALGNYWESKINGSSDQYIVADLFHTFTSLTLDVIGQTAFSYEFHAVENYHAGKDTELHLVLQDLALLFQERRRTFIFIFSLPILTTCHGRMAKWLPRSTMNQGVLGSTPGTDPVAERKKAGKTPARQATRPELRCVMGPLLQEFARNVSLLRSDAMLAINLHLERNPTGHDHLDIEFSESFFQFALKYASGNLLANNYHAPLPIGFVLPGNPVGTPYILPVGAALQAHQNTRRSVTRHYLLETFQNFHHPFSCDNNGFQNGQPIQPGLRMVPLFNCPGYEWEQVIAIEAKRLRTDFENALARRFIANLGKLAEEVFNFHCFLHGYQPTAVIKATAKTAIYNYLTPPFGAPLALPVAVPQAVTNNIVAFLLHHRQFLVAMPFNNIQRGPHFEMNLIRAMSRMGNNILAYTRDFIRPDMALLGSEAYFPLAPLPTNATTAQAVFCGIDYRVLCQYFMPRLRDLLGPLAVPLPQPPGGVNFPPSLVAAAAHFQHIIVPALGIISPPNGVGRYNGHGGTRAEHRGIIGLFFRVESVRWSRHLRNDVDSFVQNNLAANANRVPHKSWTDDANSLPQNYNYNQFMINGRGMVRVDHHINNMGIVNQIQAGILDPHNVISVDPGIRNVVTCVNSDIQLQINNAAVAPVPVPPPAHPPSRQIIHDHVVQVSHGHMRQINGSKLSEKREEVFRDNDHRINFAYDVLAQNSPRVIGQRTLGHWCQWTWMVKHFQSEFLLQEYSRPQHLKWKQSSRMKHQRAEQALINRMAGRMTDTDWNSMQGRIVPGARKLRRRTRRLNNIPAFPVAPVYFAYGDGSWNHQRPWAPVPNNRIREKAAHEHFVFVIDEHLTSQRSHRLSAGYEAGGVFQYPPVVTVRRPILRCPHKKRKFQDLHWRKYCIDDDKQPMHPFVQCPDLTNIQSSVYGLVECPLIPGPPTRLAYPPFLYSFIGISDSSPRVQKALAYTDTLLSQIIDQKTSSSSTTSTSTTPQPQDLLDRLLTSTQPFTTSELKCEALAFFFAGHETTANTLTFILLELARNPGVQMTLKSEIRGRTGDDDSGGGGGVTQESLHEYTYLDAVVKETQRRHSVAGVVGRTTTRQVEVEGGWIFPANTPFLLHLRAMHLDKEVWGYDADVWDPERWFKGNVPVHAFLPFGDGPMNCIGQRLAMIEIKVVLIQLLSRFTFEYVKDQELEFVTSTTYGLKKGLKIKITIDEQA</sequence>
<dbReference type="InterPro" id="IPR001128">
    <property type="entry name" value="Cyt_P450"/>
</dbReference>
<dbReference type="Proteomes" id="UP000193642">
    <property type="component" value="Unassembled WGS sequence"/>
</dbReference>
<dbReference type="GO" id="GO:0016705">
    <property type="term" value="F:oxidoreductase activity, acting on paired donors, with incorporation or reduction of molecular oxygen"/>
    <property type="evidence" value="ECO:0007669"/>
    <property type="project" value="InterPro"/>
</dbReference>
<dbReference type="OrthoDB" id="2179856at2759"/>
<keyword evidence="5" id="KW-1185">Reference proteome</keyword>
<dbReference type="CDD" id="cd00302">
    <property type="entry name" value="cytochrome_P450"/>
    <property type="match status" value="1"/>
</dbReference>
<evidence type="ECO:0000256" key="1">
    <source>
        <dbReference type="ARBA" id="ARBA00010617"/>
    </source>
</evidence>
<keyword evidence="3" id="KW-0812">Transmembrane</keyword>
<dbReference type="Gene3D" id="1.10.630.10">
    <property type="entry name" value="Cytochrome P450"/>
    <property type="match status" value="2"/>
</dbReference>
<dbReference type="InterPro" id="IPR050121">
    <property type="entry name" value="Cytochrome_P450_monoxygenase"/>
</dbReference>
<evidence type="ECO:0000313" key="5">
    <source>
        <dbReference type="Proteomes" id="UP000193642"/>
    </source>
</evidence>
<proteinExistence type="inferred from homology"/>
<dbReference type="GO" id="GO:0020037">
    <property type="term" value="F:heme binding"/>
    <property type="evidence" value="ECO:0007669"/>
    <property type="project" value="InterPro"/>
</dbReference>
<comment type="similarity">
    <text evidence="1">Belongs to the cytochrome P450 family.</text>
</comment>
<evidence type="ECO:0000256" key="3">
    <source>
        <dbReference type="SAM" id="Phobius"/>
    </source>
</evidence>
<dbReference type="EMBL" id="MCGO01000050">
    <property type="protein sequence ID" value="ORY37381.1"/>
    <property type="molecule type" value="Genomic_DNA"/>
</dbReference>
<evidence type="ECO:0000256" key="2">
    <source>
        <dbReference type="SAM" id="MobiDB-lite"/>
    </source>
</evidence>
<protein>
    <submittedName>
        <fullName evidence="4">Cytochrome P450</fullName>
    </submittedName>
</protein>
<dbReference type="InterPro" id="IPR036396">
    <property type="entry name" value="Cyt_P450_sf"/>
</dbReference>